<evidence type="ECO:0000256" key="1">
    <source>
        <dbReference type="ARBA" id="ARBA00004651"/>
    </source>
</evidence>
<gene>
    <name evidence="10" type="ORF">AOQ71_02485</name>
    <name evidence="9" type="ORF">AOQ71_08840</name>
    <name evidence="8" type="ORF">AOQ71_19030</name>
</gene>
<dbReference type="EMBL" id="LJYG01000041">
    <property type="protein sequence ID" value="KRQ15637.1"/>
    <property type="molecule type" value="Genomic_DNA"/>
</dbReference>
<dbReference type="InterPro" id="IPR001851">
    <property type="entry name" value="ABC_transp_permease"/>
</dbReference>
<evidence type="ECO:0000313" key="11">
    <source>
        <dbReference type="Proteomes" id="UP000051936"/>
    </source>
</evidence>
<sequence length="360" mass="38015">MQSIKSNALEPTRPELASLSRVQAVLRLLPVYGLPLLTLLLIVFFSLLLPDTFPTWLNARSILADKSIVALLALAATLPMMAGRIDLTVGFGIVMWHILAISFQVKYGVPWPIAILLVMACSGFVGLVNGVLVEVAQVDAFVATLGTGTILYALALWHTEGRQIIGTLPADFIAINSASLFGIPIPAFYVLGLALLLWIFSERLPIGRFIYAIGANEKAAALNGIPVRACVIGVFVTSGIITGLAGCVLGAKLRIGQANVGLDFLLPALVGAFLGSTTIKPGRVNVWGSVFGILILAVGISGIQLFGGAFFVEPLFNGTTLVVAIALAAFAQRRRTVVRPPRDPQPAPVESESAKAARVA</sequence>
<dbReference type="EMBL" id="LJYG01000084">
    <property type="protein sequence ID" value="KRQ10333.1"/>
    <property type="molecule type" value="Genomic_DNA"/>
</dbReference>
<dbReference type="Pfam" id="PF02653">
    <property type="entry name" value="BPD_transp_2"/>
    <property type="match status" value="1"/>
</dbReference>
<organism evidence="8 11">
    <name type="scientific">Bradyrhizobium manausense</name>
    <dbReference type="NCBI Taxonomy" id="989370"/>
    <lineage>
        <taxon>Bacteria</taxon>
        <taxon>Pseudomonadati</taxon>
        <taxon>Pseudomonadota</taxon>
        <taxon>Alphaproteobacteria</taxon>
        <taxon>Hyphomicrobiales</taxon>
        <taxon>Nitrobacteraceae</taxon>
        <taxon>Bradyrhizobium</taxon>
    </lineage>
</organism>
<feature type="transmembrane region" description="Helical" evidence="7">
    <location>
        <begin position="178"/>
        <end position="200"/>
    </location>
</feature>
<dbReference type="AlphaFoldDB" id="A0A0R3DPS2"/>
<dbReference type="Proteomes" id="UP000051936">
    <property type="component" value="Unassembled WGS sequence"/>
</dbReference>
<evidence type="ECO:0000256" key="7">
    <source>
        <dbReference type="SAM" id="Phobius"/>
    </source>
</evidence>
<protein>
    <submittedName>
        <fullName evidence="8">ABC transporter permease</fullName>
    </submittedName>
</protein>
<accession>A0A0R3DPS2</accession>
<evidence type="ECO:0000256" key="5">
    <source>
        <dbReference type="ARBA" id="ARBA00023136"/>
    </source>
</evidence>
<feature type="transmembrane region" description="Helical" evidence="7">
    <location>
        <begin position="28"/>
        <end position="49"/>
    </location>
</feature>
<comment type="subcellular location">
    <subcellularLocation>
        <location evidence="1">Cell membrane</location>
        <topology evidence="1">Multi-pass membrane protein</topology>
    </subcellularLocation>
</comment>
<evidence type="ECO:0000256" key="6">
    <source>
        <dbReference type="SAM" id="MobiDB-lite"/>
    </source>
</evidence>
<evidence type="ECO:0000256" key="3">
    <source>
        <dbReference type="ARBA" id="ARBA00022692"/>
    </source>
</evidence>
<feature type="transmembrane region" description="Helical" evidence="7">
    <location>
        <begin position="229"/>
        <end position="251"/>
    </location>
</feature>
<keyword evidence="5 7" id="KW-0472">Membrane</keyword>
<dbReference type="EMBL" id="LJYG01000015">
    <property type="protein sequence ID" value="KRQ17366.1"/>
    <property type="molecule type" value="Genomic_DNA"/>
</dbReference>
<dbReference type="PANTHER" id="PTHR32196">
    <property type="entry name" value="ABC TRANSPORTER PERMEASE PROTEIN YPHD-RELATED-RELATED"/>
    <property type="match status" value="1"/>
</dbReference>
<feature type="transmembrane region" description="Helical" evidence="7">
    <location>
        <begin position="315"/>
        <end position="332"/>
    </location>
</feature>
<dbReference type="GO" id="GO:0022857">
    <property type="term" value="F:transmembrane transporter activity"/>
    <property type="evidence" value="ECO:0007669"/>
    <property type="project" value="InterPro"/>
</dbReference>
<keyword evidence="3 7" id="KW-0812">Transmembrane</keyword>
<comment type="caution">
    <text evidence="8">The sequence shown here is derived from an EMBL/GenBank/DDBJ whole genome shotgun (WGS) entry which is preliminary data.</text>
</comment>
<keyword evidence="4 7" id="KW-1133">Transmembrane helix</keyword>
<feature type="transmembrane region" description="Helical" evidence="7">
    <location>
        <begin position="61"/>
        <end position="80"/>
    </location>
</feature>
<evidence type="ECO:0000313" key="9">
    <source>
        <dbReference type="EMBL" id="KRQ15637.1"/>
    </source>
</evidence>
<dbReference type="STRING" id="989370.AOQ71_02485"/>
<dbReference type="RefSeq" id="WP_057741267.1">
    <property type="nucleotide sequence ID" value="NZ_LJYG01000015.1"/>
</dbReference>
<dbReference type="OrthoDB" id="7157592at2"/>
<evidence type="ECO:0000256" key="4">
    <source>
        <dbReference type="ARBA" id="ARBA00022989"/>
    </source>
</evidence>
<evidence type="ECO:0000313" key="8">
    <source>
        <dbReference type="EMBL" id="KRQ10333.1"/>
    </source>
</evidence>
<evidence type="ECO:0000256" key="2">
    <source>
        <dbReference type="ARBA" id="ARBA00022475"/>
    </source>
</evidence>
<evidence type="ECO:0000313" key="10">
    <source>
        <dbReference type="EMBL" id="KRQ17366.1"/>
    </source>
</evidence>
<keyword evidence="2" id="KW-1003">Cell membrane</keyword>
<keyword evidence="11" id="KW-1185">Reference proteome</keyword>
<dbReference type="CDD" id="cd06579">
    <property type="entry name" value="TM_PBP1_transp_AraH_like"/>
    <property type="match status" value="1"/>
</dbReference>
<feature type="transmembrane region" description="Helical" evidence="7">
    <location>
        <begin position="257"/>
        <end position="274"/>
    </location>
</feature>
<name>A0A0R3DPS2_9BRAD</name>
<feature type="region of interest" description="Disordered" evidence="6">
    <location>
        <begin position="338"/>
        <end position="360"/>
    </location>
</feature>
<feature type="transmembrane region" description="Helical" evidence="7">
    <location>
        <begin position="140"/>
        <end position="158"/>
    </location>
</feature>
<proteinExistence type="predicted"/>
<feature type="transmembrane region" description="Helical" evidence="7">
    <location>
        <begin position="111"/>
        <end position="133"/>
    </location>
</feature>
<feature type="transmembrane region" description="Helical" evidence="7">
    <location>
        <begin position="286"/>
        <end position="309"/>
    </location>
</feature>
<reference evidence="8 11" key="1">
    <citation type="submission" date="2015-09" db="EMBL/GenBank/DDBJ databases">
        <title>Draft Genome Sequence of Bradyrhizobium manausense Strain BR 3351T, a Novel Symbiotic Nitrogen-Fixing Alphaproteobacterium Isolated from Brazilian Amazon Rain Forest.</title>
        <authorList>
            <person name="De Araujo J.L."/>
            <person name="Zilli J.E."/>
        </authorList>
    </citation>
    <scope>NUCLEOTIDE SEQUENCE [LARGE SCALE GENOMIC DNA]</scope>
    <source>
        <strain evidence="8 11">BR3351</strain>
    </source>
</reference>
<dbReference type="GO" id="GO:0005886">
    <property type="term" value="C:plasma membrane"/>
    <property type="evidence" value="ECO:0007669"/>
    <property type="project" value="UniProtKB-SubCell"/>
</dbReference>